<proteinExistence type="predicted"/>
<evidence type="ECO:0000313" key="1">
    <source>
        <dbReference type="EMBL" id="CDX53885.1"/>
    </source>
</evidence>
<evidence type="ECO:0000313" key="2">
    <source>
        <dbReference type="Proteomes" id="UP000182888"/>
    </source>
</evidence>
<reference evidence="2" key="1">
    <citation type="submission" date="2014-08" db="EMBL/GenBank/DDBJ databases">
        <authorList>
            <person name="Edwards T."/>
        </authorList>
    </citation>
    <scope>NUCLEOTIDE SEQUENCE [LARGE SCALE GENOMIC DNA]</scope>
</reference>
<accession>A0A0K2VTY6</accession>
<name>A0A0K2VTY6_MESPL</name>
<dbReference type="EMBL" id="CCND01000010">
    <property type="protein sequence ID" value="CDX53885.1"/>
    <property type="molecule type" value="Genomic_DNA"/>
</dbReference>
<sequence length="140" mass="15837">MEQWIDSMRAIDAMDDCPADAWHDVPRCWSYDFQGRLAWRGSNDEPFRYAPLGAVTTKAQTLDVPSKPGILIRPSGHAIQKRDRPAFEDKARPRLAGLHFHYELEMGGPQPRSGRHRAGANPNKFARWVATPAAKDARCR</sequence>
<organism evidence="1 2">
    <name type="scientific">Mesorhizobium plurifarium</name>
    <dbReference type="NCBI Taxonomy" id="69974"/>
    <lineage>
        <taxon>Bacteria</taxon>
        <taxon>Pseudomonadati</taxon>
        <taxon>Pseudomonadota</taxon>
        <taxon>Alphaproteobacteria</taxon>
        <taxon>Hyphomicrobiales</taxon>
        <taxon>Phyllobacteriaceae</taxon>
        <taxon>Mesorhizobium</taxon>
    </lineage>
</organism>
<dbReference type="Proteomes" id="UP000182888">
    <property type="component" value="Unassembled WGS sequence"/>
</dbReference>
<dbReference type="AlphaFoldDB" id="A0A0K2VTY6"/>
<protein>
    <submittedName>
        <fullName evidence="1">Uncharacterized protein</fullName>
    </submittedName>
</protein>
<gene>
    <name evidence="1" type="ORF">MPL1032_180222</name>
</gene>